<dbReference type="InterPro" id="IPR036291">
    <property type="entry name" value="NAD(P)-bd_dom_sf"/>
</dbReference>
<evidence type="ECO:0000313" key="5">
    <source>
        <dbReference type="Proteomes" id="UP000722485"/>
    </source>
</evidence>
<dbReference type="PANTHER" id="PTHR47706:SF9">
    <property type="entry name" value="NMRA-LIKE DOMAIN-CONTAINING PROTEIN-RELATED"/>
    <property type="match status" value="1"/>
</dbReference>
<dbReference type="EMBL" id="JAANBB010000409">
    <property type="protein sequence ID" value="KAF7542846.1"/>
    <property type="molecule type" value="Genomic_DNA"/>
</dbReference>
<evidence type="ECO:0000256" key="1">
    <source>
        <dbReference type="ARBA" id="ARBA00022857"/>
    </source>
</evidence>
<keyword evidence="2" id="KW-0560">Oxidoreductase</keyword>
<dbReference type="GO" id="GO:0016491">
    <property type="term" value="F:oxidoreductase activity"/>
    <property type="evidence" value="ECO:0007669"/>
    <property type="project" value="UniProtKB-KW"/>
</dbReference>
<dbReference type="InterPro" id="IPR051609">
    <property type="entry name" value="NmrA/Isoflavone_reductase-like"/>
</dbReference>
<reference evidence="4" key="1">
    <citation type="submission" date="2020-03" db="EMBL/GenBank/DDBJ databases">
        <title>Draft Genome Sequence of Cylindrodendrum hubeiense.</title>
        <authorList>
            <person name="Buettner E."/>
            <person name="Kellner H."/>
        </authorList>
    </citation>
    <scope>NUCLEOTIDE SEQUENCE</scope>
    <source>
        <strain evidence="4">IHI 201604</strain>
    </source>
</reference>
<proteinExistence type="predicted"/>
<feature type="domain" description="NmrA-like" evidence="3">
    <location>
        <begin position="2"/>
        <end position="234"/>
    </location>
</feature>
<sequence length="306" mass="34631">MLVLIAGVTGNMGQKLVHSLVDNGHQVRGLSRNSSKLAPETSSVLESFVQCSAFYDIAALDRACTGVDAVICAYGMDPRLQLEGQLLLLQACERAGVQRYVAASWNHDWRDLSIPKHETYDPYVSFRHQVELTSTIKPIYIFVGVFAETMFCMPYHGNVESDDANMWDPMGKRFKIWGTGHETWYWTTEKDAAEFTVQILQRDDAVQGGFWNVCSGANSLRESARVYAQVRGVEIAVELKGGVEDLRAKALDARKTFGRANFNSYIYWFYQLHVIDGTFYFRKLDNDKLNVKTTSLATFLEQHPEL</sequence>
<protein>
    <recommendedName>
        <fullName evidence="3">NmrA-like domain-containing protein</fullName>
    </recommendedName>
</protein>
<keyword evidence="1" id="KW-0521">NADP</keyword>
<dbReference type="AlphaFoldDB" id="A0A9P5L447"/>
<dbReference type="OrthoDB" id="419598at2759"/>
<dbReference type="Pfam" id="PF05368">
    <property type="entry name" value="NmrA"/>
    <property type="match status" value="1"/>
</dbReference>
<dbReference type="SUPFAM" id="SSF51735">
    <property type="entry name" value="NAD(P)-binding Rossmann-fold domains"/>
    <property type="match status" value="1"/>
</dbReference>
<keyword evidence="5" id="KW-1185">Reference proteome</keyword>
<dbReference type="Gene3D" id="3.40.50.720">
    <property type="entry name" value="NAD(P)-binding Rossmann-like Domain"/>
    <property type="match status" value="1"/>
</dbReference>
<dbReference type="Proteomes" id="UP000722485">
    <property type="component" value="Unassembled WGS sequence"/>
</dbReference>
<comment type="caution">
    <text evidence="4">The sequence shown here is derived from an EMBL/GenBank/DDBJ whole genome shotgun (WGS) entry which is preliminary data.</text>
</comment>
<organism evidence="4 5">
    <name type="scientific">Cylindrodendrum hubeiense</name>
    <dbReference type="NCBI Taxonomy" id="595255"/>
    <lineage>
        <taxon>Eukaryota</taxon>
        <taxon>Fungi</taxon>
        <taxon>Dikarya</taxon>
        <taxon>Ascomycota</taxon>
        <taxon>Pezizomycotina</taxon>
        <taxon>Sordariomycetes</taxon>
        <taxon>Hypocreomycetidae</taxon>
        <taxon>Hypocreales</taxon>
        <taxon>Nectriaceae</taxon>
        <taxon>Cylindrodendrum</taxon>
    </lineage>
</organism>
<name>A0A9P5L447_9HYPO</name>
<gene>
    <name evidence="4" type="ORF">G7Z17_g11226</name>
</gene>
<evidence type="ECO:0000256" key="2">
    <source>
        <dbReference type="ARBA" id="ARBA00023002"/>
    </source>
</evidence>
<dbReference type="InterPro" id="IPR008030">
    <property type="entry name" value="NmrA-like"/>
</dbReference>
<accession>A0A9P5L447</accession>
<evidence type="ECO:0000259" key="3">
    <source>
        <dbReference type="Pfam" id="PF05368"/>
    </source>
</evidence>
<evidence type="ECO:0000313" key="4">
    <source>
        <dbReference type="EMBL" id="KAF7542846.1"/>
    </source>
</evidence>
<dbReference type="PANTHER" id="PTHR47706">
    <property type="entry name" value="NMRA-LIKE FAMILY PROTEIN"/>
    <property type="match status" value="1"/>
</dbReference>